<dbReference type="InterPro" id="IPR029044">
    <property type="entry name" value="Nucleotide-diphossugar_trans"/>
</dbReference>
<dbReference type="AlphaFoldDB" id="A0A381TX38"/>
<organism evidence="2">
    <name type="scientific">marine metagenome</name>
    <dbReference type="NCBI Taxonomy" id="408172"/>
    <lineage>
        <taxon>unclassified sequences</taxon>
        <taxon>metagenomes</taxon>
        <taxon>ecological metagenomes</taxon>
    </lineage>
</organism>
<dbReference type="PANTHER" id="PTHR43685:SF2">
    <property type="entry name" value="GLYCOSYLTRANSFERASE 2-LIKE DOMAIN-CONTAINING PROTEIN"/>
    <property type="match status" value="1"/>
</dbReference>
<dbReference type="EMBL" id="UINC01005167">
    <property type="protein sequence ID" value="SVA19537.1"/>
    <property type="molecule type" value="Genomic_DNA"/>
</dbReference>
<name>A0A381TX38_9ZZZZ</name>
<accession>A0A381TX38</accession>
<proteinExistence type="predicted"/>
<dbReference type="Gene3D" id="3.90.550.10">
    <property type="entry name" value="Spore Coat Polysaccharide Biosynthesis Protein SpsA, Chain A"/>
    <property type="match status" value="1"/>
</dbReference>
<sequence length="276" mass="31825">VSYTMISVIVPTYNRVHQLPRALDSILCQSCSPKEIIVVDDGSTDETSALMTSEYPEIVFIQQQNTGVSSARNVGIKRASGDWIAFLDSDDEWLPEKLEIQMKALYENPGEKICHTNEIWIRNGKRVNPKKKHEKFGGWIFQKCLPLCCISPSSVIIHKSIFKEIGLFDYSLPVCEDYDLWLRITARNPVLYIEEPFLIKYGGHEDQLSKKYWGMDRFRIKSLEKIISSRVLSDLDANAAKKMLMEKIYIFIQGAQKRGNIKEVKKFKEQYSAFLQ</sequence>
<dbReference type="InterPro" id="IPR050834">
    <property type="entry name" value="Glycosyltransf_2"/>
</dbReference>
<dbReference type="PANTHER" id="PTHR43685">
    <property type="entry name" value="GLYCOSYLTRANSFERASE"/>
    <property type="match status" value="1"/>
</dbReference>
<protein>
    <recommendedName>
        <fullName evidence="1">Glycosyltransferase 2-like domain-containing protein</fullName>
    </recommendedName>
</protein>
<dbReference type="SUPFAM" id="SSF53448">
    <property type="entry name" value="Nucleotide-diphospho-sugar transferases"/>
    <property type="match status" value="1"/>
</dbReference>
<reference evidence="2" key="1">
    <citation type="submission" date="2018-05" db="EMBL/GenBank/DDBJ databases">
        <authorList>
            <person name="Lanie J.A."/>
            <person name="Ng W.-L."/>
            <person name="Kazmierczak K.M."/>
            <person name="Andrzejewski T.M."/>
            <person name="Davidsen T.M."/>
            <person name="Wayne K.J."/>
            <person name="Tettelin H."/>
            <person name="Glass J.I."/>
            <person name="Rusch D."/>
            <person name="Podicherti R."/>
            <person name="Tsui H.-C.T."/>
            <person name="Winkler M.E."/>
        </authorList>
    </citation>
    <scope>NUCLEOTIDE SEQUENCE</scope>
</reference>
<feature type="domain" description="Glycosyltransferase 2-like" evidence="1">
    <location>
        <begin position="7"/>
        <end position="163"/>
    </location>
</feature>
<dbReference type="Pfam" id="PF00535">
    <property type="entry name" value="Glycos_transf_2"/>
    <property type="match status" value="1"/>
</dbReference>
<dbReference type="InterPro" id="IPR001173">
    <property type="entry name" value="Glyco_trans_2-like"/>
</dbReference>
<gene>
    <name evidence="2" type="ORF">METZ01_LOCUS72391</name>
</gene>
<evidence type="ECO:0000259" key="1">
    <source>
        <dbReference type="Pfam" id="PF00535"/>
    </source>
</evidence>
<feature type="non-terminal residue" evidence="2">
    <location>
        <position position="1"/>
    </location>
</feature>
<evidence type="ECO:0000313" key="2">
    <source>
        <dbReference type="EMBL" id="SVA19537.1"/>
    </source>
</evidence>